<dbReference type="GO" id="GO:0006396">
    <property type="term" value="P:RNA processing"/>
    <property type="evidence" value="ECO:0007669"/>
    <property type="project" value="InterPro"/>
</dbReference>
<dbReference type="InterPro" id="IPR053888">
    <property type="entry name" value="MRM3-like_sub_bind"/>
</dbReference>
<dbReference type="AlphaFoldDB" id="A0A428JZ26"/>
<comment type="caution">
    <text evidence="5">The sequence shown here is derived from an EMBL/GenBank/DDBJ whole genome shotgun (WGS) entry which is preliminary data.</text>
</comment>
<dbReference type="InterPro" id="IPR029026">
    <property type="entry name" value="tRNA_m1G_MTases_N"/>
</dbReference>
<protein>
    <submittedName>
        <fullName evidence="5">RNA methyltransferase</fullName>
    </submittedName>
</protein>
<dbReference type="PANTHER" id="PTHR43191">
    <property type="entry name" value="RRNA METHYLTRANSFERASE 3"/>
    <property type="match status" value="1"/>
</dbReference>
<dbReference type="GO" id="GO:0032259">
    <property type="term" value="P:methylation"/>
    <property type="evidence" value="ECO:0007669"/>
    <property type="project" value="UniProtKB-KW"/>
</dbReference>
<gene>
    <name evidence="5" type="ORF">EJA19_10005</name>
</gene>
<dbReference type="SUPFAM" id="SSF75217">
    <property type="entry name" value="alpha/beta knot"/>
    <property type="match status" value="1"/>
</dbReference>
<dbReference type="SUPFAM" id="SSF55315">
    <property type="entry name" value="L30e-like"/>
    <property type="match status" value="1"/>
</dbReference>
<dbReference type="CDD" id="cd18104">
    <property type="entry name" value="SpoU-like_RNA-MTase"/>
    <property type="match status" value="1"/>
</dbReference>
<organism evidence="5 6">
    <name type="scientific">Mangrovimonas spongiae</name>
    <dbReference type="NCBI Taxonomy" id="2494697"/>
    <lineage>
        <taxon>Bacteria</taxon>
        <taxon>Pseudomonadati</taxon>
        <taxon>Bacteroidota</taxon>
        <taxon>Flavobacteriia</taxon>
        <taxon>Flavobacteriales</taxon>
        <taxon>Flavobacteriaceae</taxon>
        <taxon>Mangrovimonas</taxon>
    </lineage>
</organism>
<evidence type="ECO:0000313" key="5">
    <source>
        <dbReference type="EMBL" id="RSK39387.1"/>
    </source>
</evidence>
<dbReference type="GO" id="GO:0005737">
    <property type="term" value="C:cytoplasm"/>
    <property type="evidence" value="ECO:0007669"/>
    <property type="project" value="UniProtKB-ARBA"/>
</dbReference>
<dbReference type="InterPro" id="IPR001537">
    <property type="entry name" value="SpoU_MeTrfase"/>
</dbReference>
<accession>A0A428JZ26</accession>
<dbReference type="Pfam" id="PF22435">
    <property type="entry name" value="MRM3-like_sub_bind"/>
    <property type="match status" value="1"/>
</dbReference>
<evidence type="ECO:0000259" key="4">
    <source>
        <dbReference type="SMART" id="SM00967"/>
    </source>
</evidence>
<proteinExistence type="inferred from homology"/>
<keyword evidence="2 5" id="KW-0489">Methyltransferase</keyword>
<dbReference type="Gene3D" id="3.40.1280.10">
    <property type="match status" value="1"/>
</dbReference>
<dbReference type="EMBL" id="RWBG01000004">
    <property type="protein sequence ID" value="RSK39387.1"/>
    <property type="molecule type" value="Genomic_DNA"/>
</dbReference>
<evidence type="ECO:0000256" key="2">
    <source>
        <dbReference type="ARBA" id="ARBA00022603"/>
    </source>
</evidence>
<dbReference type="RefSeq" id="WP_125468360.1">
    <property type="nucleotide sequence ID" value="NZ_RWBG01000004.1"/>
</dbReference>
<dbReference type="Proteomes" id="UP000270620">
    <property type="component" value="Unassembled WGS sequence"/>
</dbReference>
<dbReference type="InterPro" id="IPR013123">
    <property type="entry name" value="SpoU_subst-bd"/>
</dbReference>
<sequence>MHKTIYSTQNALIKSLYQLKEKSRQRRKSGQFLIEGKRELSLAIKGGYTIETVLFYPDLFSESEAKSLERNGIEIIEISQDVFQKLAHRSTTEGVIAVAKTKSHQLHDIILNNTTPLILVAEAPEKPGNIGALLRTADAANVDAVIIANPKTDLYNPNIIRSSVGCVFTKPIATGTTSEILSFLKQNGIHIFCAALQASQDYHKQDYTNPTAIVVGTEATGLSDDWLQHSTQNIIIPMQGNIDSMNVSVAAGILIFEAVRQRRINK</sequence>
<dbReference type="Pfam" id="PF00588">
    <property type="entry name" value="SpoU_methylase"/>
    <property type="match status" value="1"/>
</dbReference>
<dbReference type="GO" id="GO:0008173">
    <property type="term" value="F:RNA methyltransferase activity"/>
    <property type="evidence" value="ECO:0007669"/>
    <property type="project" value="InterPro"/>
</dbReference>
<dbReference type="OrthoDB" id="9794400at2"/>
<evidence type="ECO:0000256" key="3">
    <source>
        <dbReference type="ARBA" id="ARBA00022679"/>
    </source>
</evidence>
<dbReference type="InterPro" id="IPR029028">
    <property type="entry name" value="Alpha/beta_knot_MTases"/>
</dbReference>
<dbReference type="PANTHER" id="PTHR43191:SF2">
    <property type="entry name" value="RRNA METHYLTRANSFERASE 3, MITOCHONDRIAL"/>
    <property type="match status" value="1"/>
</dbReference>
<dbReference type="Gene3D" id="3.30.1330.30">
    <property type="match status" value="1"/>
</dbReference>
<dbReference type="InterPro" id="IPR029064">
    <property type="entry name" value="Ribosomal_eL30-like_sf"/>
</dbReference>
<evidence type="ECO:0000256" key="1">
    <source>
        <dbReference type="ARBA" id="ARBA00007228"/>
    </source>
</evidence>
<comment type="similarity">
    <text evidence="1">Belongs to the class IV-like SAM-binding methyltransferase superfamily. RNA methyltransferase TrmH family.</text>
</comment>
<dbReference type="SMART" id="SM00967">
    <property type="entry name" value="SpoU_sub_bind"/>
    <property type="match status" value="1"/>
</dbReference>
<keyword evidence="3 5" id="KW-0808">Transferase</keyword>
<evidence type="ECO:0000313" key="6">
    <source>
        <dbReference type="Proteomes" id="UP000270620"/>
    </source>
</evidence>
<reference evidence="5 6" key="1">
    <citation type="submission" date="2018-12" db="EMBL/GenBank/DDBJ databases">
        <title>Mangrovimonas spongiae sp. nov., a novel member of the genus Mangrovimonas isolated from marine sponge.</title>
        <authorList>
            <person name="Zhuang L."/>
            <person name="Luo L."/>
        </authorList>
    </citation>
    <scope>NUCLEOTIDE SEQUENCE [LARGE SCALE GENOMIC DNA]</scope>
    <source>
        <strain evidence="5 6">HN-E26</strain>
    </source>
</reference>
<keyword evidence="6" id="KW-1185">Reference proteome</keyword>
<name>A0A428JZ26_9FLAO</name>
<dbReference type="InterPro" id="IPR051259">
    <property type="entry name" value="rRNA_Methyltransferase"/>
</dbReference>
<dbReference type="GO" id="GO:0003723">
    <property type="term" value="F:RNA binding"/>
    <property type="evidence" value="ECO:0007669"/>
    <property type="project" value="InterPro"/>
</dbReference>
<feature type="domain" description="RNA 2-O ribose methyltransferase substrate binding" evidence="4">
    <location>
        <begin position="33"/>
        <end position="105"/>
    </location>
</feature>